<feature type="transmembrane region" description="Helical" evidence="2">
    <location>
        <begin position="81"/>
        <end position="101"/>
    </location>
</feature>
<keyword evidence="4" id="KW-1185">Reference proteome</keyword>
<keyword evidence="2" id="KW-0472">Membrane</keyword>
<protein>
    <submittedName>
        <fullName evidence="3">Uncharacterized protein</fullName>
    </submittedName>
</protein>
<sequence>MAALQGDADRTLSPEDVQGPDEPSRRFSTVTFQKEDLRVEVAVPPSQTRHLLEVIVDISCIGGIVSGPLVTFKAASGFQPWVVISVAICQLGALAGATLGMHKKTGRPKR</sequence>
<accession>A0A8J3U9B2</accession>
<evidence type="ECO:0000313" key="3">
    <source>
        <dbReference type="EMBL" id="GII41113.1"/>
    </source>
</evidence>
<name>A0A8J3U9B2_9ACTN</name>
<feature type="region of interest" description="Disordered" evidence="1">
    <location>
        <begin position="1"/>
        <end position="26"/>
    </location>
</feature>
<dbReference type="AlphaFoldDB" id="A0A8J3U9B2"/>
<dbReference type="EMBL" id="BOOP01000030">
    <property type="protein sequence ID" value="GII41113.1"/>
    <property type="molecule type" value="Genomic_DNA"/>
</dbReference>
<gene>
    <name evidence="3" type="ORF">Pph01_61160</name>
</gene>
<keyword evidence="2" id="KW-1133">Transmembrane helix</keyword>
<evidence type="ECO:0000313" key="4">
    <source>
        <dbReference type="Proteomes" id="UP000622547"/>
    </source>
</evidence>
<proteinExistence type="predicted"/>
<dbReference type="Proteomes" id="UP000622547">
    <property type="component" value="Unassembled WGS sequence"/>
</dbReference>
<organism evidence="3 4">
    <name type="scientific">Planotetraspora phitsanulokensis</name>
    <dbReference type="NCBI Taxonomy" id="575192"/>
    <lineage>
        <taxon>Bacteria</taxon>
        <taxon>Bacillati</taxon>
        <taxon>Actinomycetota</taxon>
        <taxon>Actinomycetes</taxon>
        <taxon>Streptosporangiales</taxon>
        <taxon>Streptosporangiaceae</taxon>
        <taxon>Planotetraspora</taxon>
    </lineage>
</organism>
<comment type="caution">
    <text evidence="3">The sequence shown here is derived from an EMBL/GenBank/DDBJ whole genome shotgun (WGS) entry which is preliminary data.</text>
</comment>
<reference evidence="3 4" key="1">
    <citation type="submission" date="2021-01" db="EMBL/GenBank/DDBJ databases">
        <title>Whole genome shotgun sequence of Planotetraspora phitsanulokensis NBRC 104273.</title>
        <authorList>
            <person name="Komaki H."/>
            <person name="Tamura T."/>
        </authorList>
    </citation>
    <scope>NUCLEOTIDE SEQUENCE [LARGE SCALE GENOMIC DNA]</scope>
    <source>
        <strain evidence="3 4">NBRC 104273</strain>
    </source>
</reference>
<keyword evidence="2" id="KW-0812">Transmembrane</keyword>
<evidence type="ECO:0000256" key="1">
    <source>
        <dbReference type="SAM" id="MobiDB-lite"/>
    </source>
</evidence>
<evidence type="ECO:0000256" key="2">
    <source>
        <dbReference type="SAM" id="Phobius"/>
    </source>
</evidence>